<reference evidence="6 7" key="2">
    <citation type="submission" date="2014-09" db="EMBL/GenBank/DDBJ databases">
        <authorList>
            <consortium name="NBRP consortium"/>
            <person name="Sawabe T."/>
            <person name="Meirelles P."/>
            <person name="Nakanishi M."/>
            <person name="Sayaka M."/>
            <person name="Hattori M."/>
            <person name="Ohkuma M."/>
        </authorList>
    </citation>
    <scope>NUCLEOTIDE SEQUENCE [LARGE SCALE GENOMIC DNA]</scope>
    <source>
        <strain evidence="6 7">JCM 19240</strain>
    </source>
</reference>
<dbReference type="InterPro" id="IPR046335">
    <property type="entry name" value="LacI/GalR-like_sensor"/>
</dbReference>
<dbReference type="GO" id="GO:0003700">
    <property type="term" value="F:DNA-binding transcription factor activity"/>
    <property type="evidence" value="ECO:0007669"/>
    <property type="project" value="TreeGrafter"/>
</dbReference>
<dbReference type="InterPro" id="IPR010982">
    <property type="entry name" value="Lambda_DNA-bd_dom_sf"/>
</dbReference>
<evidence type="ECO:0000259" key="5">
    <source>
        <dbReference type="PROSITE" id="PS50932"/>
    </source>
</evidence>
<dbReference type="InterPro" id="IPR000843">
    <property type="entry name" value="HTH_LacI"/>
</dbReference>
<evidence type="ECO:0000256" key="4">
    <source>
        <dbReference type="ARBA" id="ARBA00023163"/>
    </source>
</evidence>
<keyword evidence="3" id="KW-0238">DNA-binding</keyword>
<dbReference type="PANTHER" id="PTHR30146:SF151">
    <property type="entry name" value="HTH-TYPE TRANSCRIPTIONAL REPRESSOR CYTR"/>
    <property type="match status" value="1"/>
</dbReference>
<dbReference type="Pfam" id="PF00356">
    <property type="entry name" value="LacI"/>
    <property type="match status" value="1"/>
</dbReference>
<dbReference type="NCBIfam" id="NF008269">
    <property type="entry name" value="PRK11041.1"/>
    <property type="match status" value="1"/>
</dbReference>
<protein>
    <submittedName>
        <fullName evidence="6">Transcriptional (Co)regulator CytR</fullName>
    </submittedName>
</protein>
<accession>A0A090TCQ5</accession>
<dbReference type="SMART" id="SM00354">
    <property type="entry name" value="HTH_LACI"/>
    <property type="match status" value="1"/>
</dbReference>
<comment type="caution">
    <text evidence="6">The sequence shown here is derived from an EMBL/GenBank/DDBJ whole genome shotgun (WGS) entry which is preliminary data.</text>
</comment>
<keyword evidence="4" id="KW-0804">Transcription</keyword>
<evidence type="ECO:0000313" key="6">
    <source>
        <dbReference type="EMBL" id="GAL37691.1"/>
    </source>
</evidence>
<reference evidence="6 7" key="1">
    <citation type="submission" date="2014-09" db="EMBL/GenBank/DDBJ databases">
        <title>Vibrio maritimus JCM 19240. (C210) whole genome shotgun sequence.</title>
        <authorList>
            <person name="Sawabe T."/>
            <person name="Meirelles P."/>
            <person name="Nakanishi M."/>
            <person name="Sayaka M."/>
            <person name="Hattori M."/>
            <person name="Ohkuma M."/>
        </authorList>
    </citation>
    <scope>NUCLEOTIDE SEQUENCE [LARGE SCALE GENOMIC DNA]</scope>
    <source>
        <strain evidence="6 7">JCM 19240</strain>
    </source>
</reference>
<dbReference type="Gene3D" id="1.10.260.40">
    <property type="entry name" value="lambda repressor-like DNA-binding domains"/>
    <property type="match status" value="1"/>
</dbReference>
<dbReference type="CDD" id="cd06284">
    <property type="entry name" value="PBP1_LacI-like"/>
    <property type="match status" value="1"/>
</dbReference>
<dbReference type="AlphaFoldDB" id="A0A090TCQ5"/>
<gene>
    <name evidence="6" type="ORF">JCM19240_144</name>
</gene>
<evidence type="ECO:0000256" key="1">
    <source>
        <dbReference type="ARBA" id="ARBA00022491"/>
    </source>
</evidence>
<feature type="domain" description="HTH lacI-type" evidence="5">
    <location>
        <begin position="2"/>
        <end position="56"/>
    </location>
</feature>
<dbReference type="EMBL" id="BBMT01000020">
    <property type="protein sequence ID" value="GAL37691.1"/>
    <property type="molecule type" value="Genomic_DNA"/>
</dbReference>
<dbReference type="PROSITE" id="PS00356">
    <property type="entry name" value="HTH_LACI_1"/>
    <property type="match status" value="1"/>
</dbReference>
<evidence type="ECO:0000256" key="3">
    <source>
        <dbReference type="ARBA" id="ARBA00023125"/>
    </source>
</evidence>
<name>A0A090TCQ5_9VIBR</name>
<dbReference type="GO" id="GO:0005737">
    <property type="term" value="C:cytoplasm"/>
    <property type="evidence" value="ECO:0007669"/>
    <property type="project" value="UniProtKB-ARBA"/>
</dbReference>
<dbReference type="CDD" id="cd01392">
    <property type="entry name" value="HTH_LacI"/>
    <property type="match status" value="1"/>
</dbReference>
<dbReference type="PANTHER" id="PTHR30146">
    <property type="entry name" value="LACI-RELATED TRANSCRIPTIONAL REPRESSOR"/>
    <property type="match status" value="1"/>
</dbReference>
<dbReference type="OrthoDB" id="9798934at2"/>
<proteinExistence type="predicted"/>
<dbReference type="SUPFAM" id="SSF47413">
    <property type="entry name" value="lambda repressor-like DNA-binding domains"/>
    <property type="match status" value="1"/>
</dbReference>
<dbReference type="Gene3D" id="3.40.50.2300">
    <property type="match status" value="2"/>
</dbReference>
<dbReference type="PROSITE" id="PS50932">
    <property type="entry name" value="HTH_LACI_2"/>
    <property type="match status" value="1"/>
</dbReference>
<dbReference type="Proteomes" id="UP000029224">
    <property type="component" value="Unassembled WGS sequence"/>
</dbReference>
<dbReference type="SUPFAM" id="SSF53822">
    <property type="entry name" value="Periplasmic binding protein-like I"/>
    <property type="match status" value="1"/>
</dbReference>
<dbReference type="InterPro" id="IPR028082">
    <property type="entry name" value="Peripla_BP_I"/>
</dbReference>
<sequence length="335" mass="36876">MATMKDVAQLAGVSTATVSRALMNPEKVSSSTRKRVEDAVLEAGYSPNSLARNLRRNESKTIVTIVPDICDPYFSEIIRGIEDAAMEHGYLVLLGDSGQSKKRETSFVNLVFTKQADGMLLLGTDLPFDISKPEQKNLPPIVMACEFAPELELPTVHIDNLTSAFEAVNYLSNLGHKRIAQIAGPDTAFLCRFRQQGYQQALRRAGLPMNPAYTVKGDFTFEAGARLVRTLLALPEPPTAIFCHNDVMAIGAMQEAKKLGLRVPQDLSVVGFDDIQFAQYCDPPLTTVSQPRYEIGRQAMYMMLEVLKGVDVRAGSRLLDTELVIRDSAAPPRIL</sequence>
<keyword evidence="1" id="KW-0678">Repressor</keyword>
<evidence type="ECO:0000313" key="7">
    <source>
        <dbReference type="Proteomes" id="UP000029224"/>
    </source>
</evidence>
<dbReference type="FunFam" id="1.10.260.40:FF:000012">
    <property type="entry name" value="HTH-type transcriptional regulator GntR"/>
    <property type="match status" value="1"/>
</dbReference>
<organism evidence="6 7">
    <name type="scientific">Vibrio maritimus</name>
    <dbReference type="NCBI Taxonomy" id="990268"/>
    <lineage>
        <taxon>Bacteria</taxon>
        <taxon>Pseudomonadati</taxon>
        <taxon>Pseudomonadota</taxon>
        <taxon>Gammaproteobacteria</taxon>
        <taxon>Vibrionales</taxon>
        <taxon>Vibrionaceae</taxon>
        <taxon>Vibrio</taxon>
    </lineage>
</organism>
<keyword evidence="7" id="KW-1185">Reference proteome</keyword>
<evidence type="ECO:0000256" key="2">
    <source>
        <dbReference type="ARBA" id="ARBA00023015"/>
    </source>
</evidence>
<keyword evidence="2" id="KW-0805">Transcription regulation</keyword>
<dbReference type="Pfam" id="PF13377">
    <property type="entry name" value="Peripla_BP_3"/>
    <property type="match status" value="1"/>
</dbReference>
<dbReference type="GO" id="GO:0000976">
    <property type="term" value="F:transcription cis-regulatory region binding"/>
    <property type="evidence" value="ECO:0007669"/>
    <property type="project" value="TreeGrafter"/>
</dbReference>